<reference evidence="1 2" key="1">
    <citation type="journal article" date="2019" name="Sci. Rep.">
        <title>Orb-weaving spider Araneus ventricosus genome elucidates the spidroin gene catalogue.</title>
        <authorList>
            <person name="Kono N."/>
            <person name="Nakamura H."/>
            <person name="Ohtoshi R."/>
            <person name="Moran D.A.P."/>
            <person name="Shinohara A."/>
            <person name="Yoshida Y."/>
            <person name="Fujiwara M."/>
            <person name="Mori M."/>
            <person name="Tomita M."/>
            <person name="Arakawa K."/>
        </authorList>
    </citation>
    <scope>NUCLEOTIDE SEQUENCE [LARGE SCALE GENOMIC DNA]</scope>
</reference>
<proteinExistence type="predicted"/>
<keyword evidence="2" id="KW-1185">Reference proteome</keyword>
<dbReference type="AlphaFoldDB" id="A0A4Y2GWU0"/>
<organism evidence="1 2">
    <name type="scientific">Araneus ventricosus</name>
    <name type="common">Orbweaver spider</name>
    <name type="synonym">Epeira ventricosa</name>
    <dbReference type="NCBI Taxonomy" id="182803"/>
    <lineage>
        <taxon>Eukaryota</taxon>
        <taxon>Metazoa</taxon>
        <taxon>Ecdysozoa</taxon>
        <taxon>Arthropoda</taxon>
        <taxon>Chelicerata</taxon>
        <taxon>Arachnida</taxon>
        <taxon>Araneae</taxon>
        <taxon>Araneomorphae</taxon>
        <taxon>Entelegynae</taxon>
        <taxon>Araneoidea</taxon>
        <taxon>Araneidae</taxon>
        <taxon>Araneus</taxon>
    </lineage>
</organism>
<name>A0A4Y2GWU0_ARAVE</name>
<gene>
    <name evidence="1" type="ORF">AVEN_226415_1</name>
</gene>
<dbReference type="EMBL" id="BGPR01001635">
    <property type="protein sequence ID" value="GBM58472.1"/>
    <property type="molecule type" value="Genomic_DNA"/>
</dbReference>
<evidence type="ECO:0000313" key="1">
    <source>
        <dbReference type="EMBL" id="GBM58472.1"/>
    </source>
</evidence>
<comment type="caution">
    <text evidence="1">The sequence shown here is derived from an EMBL/GenBank/DDBJ whole genome shotgun (WGS) entry which is preliminary data.</text>
</comment>
<accession>A0A4Y2GWU0</accession>
<sequence>MLFLVGKIFDFTLTTHQFVLSTIMRLGYKLFGDVSGKKISSKHIVTAFLASQLEALVRLFFLHDHKTNLNEDCFLHLLIPRYFPHFTSSMLESPLSLVEAMTQVSWGRGEVKSIKEPCLVPLSTYGGDDSTTI</sequence>
<evidence type="ECO:0000313" key="2">
    <source>
        <dbReference type="Proteomes" id="UP000499080"/>
    </source>
</evidence>
<protein>
    <submittedName>
        <fullName evidence="1">Uncharacterized protein</fullName>
    </submittedName>
</protein>
<dbReference type="Proteomes" id="UP000499080">
    <property type="component" value="Unassembled WGS sequence"/>
</dbReference>